<name>I5AWA6_EUBC6</name>
<proteinExistence type="predicted"/>
<protein>
    <submittedName>
        <fullName evidence="1">Uncharacterized protein</fullName>
    </submittedName>
</protein>
<gene>
    <name evidence="1" type="ORF">EubceDRAFT1_2341</name>
</gene>
<dbReference type="Proteomes" id="UP000005753">
    <property type="component" value="Chromosome"/>
</dbReference>
<dbReference type="eggNOG" id="ENOG5032UIT">
    <property type="taxonomic scope" value="Bacteria"/>
</dbReference>
<accession>I5AWA6</accession>
<dbReference type="EMBL" id="CM001487">
    <property type="protein sequence ID" value="EIM58079.1"/>
    <property type="molecule type" value="Genomic_DNA"/>
</dbReference>
<evidence type="ECO:0000313" key="1">
    <source>
        <dbReference type="EMBL" id="EIM58079.1"/>
    </source>
</evidence>
<dbReference type="AlphaFoldDB" id="I5AWA6"/>
<evidence type="ECO:0000313" key="2">
    <source>
        <dbReference type="Proteomes" id="UP000005753"/>
    </source>
</evidence>
<sequence length="211" mass="23224">MKTEEKKVFRSLSPKARVRYILDYYKLPLFLTALVLLICVSVIHAKMSRKDAVLGVAAVNFEAGPVLTRKLSSDFLTEAGIDPGRNKINFAGKLVLTGKDEDVSGYAYASSLKIIAMIEARQMDVAIMNEKAYRIFLAGNYLQKLDPKITASLPKDNAVLSEEGKAVICRNNSGIFRDSGISGDLYLGIISNTDHPDTAASYLHYLLHGHL</sequence>
<dbReference type="OrthoDB" id="1925387at2"/>
<reference evidence="1 2" key="2">
    <citation type="submission" date="2012-02" db="EMBL/GenBank/DDBJ databases">
        <title>Improved High-Quality Draft sequence of Eubacterium cellulosolvens 6.</title>
        <authorList>
            <consortium name="US DOE Joint Genome Institute"/>
            <person name="Lucas S."/>
            <person name="Han J."/>
            <person name="Lapidus A."/>
            <person name="Cheng J.-F."/>
            <person name="Goodwin L."/>
            <person name="Pitluck S."/>
            <person name="Peters L."/>
            <person name="Mikhailova N."/>
            <person name="Gu W."/>
            <person name="Detter J.C."/>
            <person name="Han C."/>
            <person name="Tapia R."/>
            <person name="Land M."/>
            <person name="Hauser L."/>
            <person name="Kyrpides N."/>
            <person name="Ivanova N."/>
            <person name="Pagani I."/>
            <person name="Johnson E."/>
            <person name="Mukhopadhyay B."/>
            <person name="Anderson I."/>
            <person name="Woyke T."/>
        </authorList>
    </citation>
    <scope>NUCLEOTIDE SEQUENCE [LARGE SCALE GENOMIC DNA]</scope>
    <source>
        <strain evidence="1 2">6</strain>
    </source>
</reference>
<organism evidence="1 2">
    <name type="scientific">Eubacterium cellulosolvens (strain ATCC 43171 / JCM 9499 / 6)</name>
    <name type="common">Cillobacterium cellulosolvens</name>
    <dbReference type="NCBI Taxonomy" id="633697"/>
    <lineage>
        <taxon>Bacteria</taxon>
        <taxon>Bacillati</taxon>
        <taxon>Bacillota</taxon>
        <taxon>Clostridia</taxon>
        <taxon>Eubacteriales</taxon>
        <taxon>Eubacteriaceae</taxon>
        <taxon>Eubacterium</taxon>
    </lineage>
</organism>
<keyword evidence="2" id="KW-1185">Reference proteome</keyword>
<dbReference type="STRING" id="633697.EubceDRAFT1_2341"/>
<reference evidence="1 2" key="1">
    <citation type="submission" date="2010-08" db="EMBL/GenBank/DDBJ databases">
        <authorList>
            <consortium name="US DOE Joint Genome Institute (JGI-PGF)"/>
            <person name="Lucas S."/>
            <person name="Copeland A."/>
            <person name="Lapidus A."/>
            <person name="Cheng J.-F."/>
            <person name="Bruce D."/>
            <person name="Goodwin L."/>
            <person name="Pitluck S."/>
            <person name="Land M.L."/>
            <person name="Hauser L."/>
            <person name="Chang Y.-J."/>
            <person name="Anderson I.J."/>
            <person name="Johnson E."/>
            <person name="Mulhopadhyay B."/>
            <person name="Kyrpides N."/>
            <person name="Woyke T.J."/>
        </authorList>
    </citation>
    <scope>NUCLEOTIDE SEQUENCE [LARGE SCALE GENOMIC DNA]</scope>
    <source>
        <strain evidence="1 2">6</strain>
    </source>
</reference>
<dbReference type="HOGENOM" id="CLU_091631_0_0_9"/>